<keyword evidence="14" id="KW-1208">Phospholipid metabolism</keyword>
<dbReference type="Gene3D" id="1.20.120.1760">
    <property type="match status" value="1"/>
</dbReference>
<evidence type="ECO:0000256" key="13">
    <source>
        <dbReference type="ARBA" id="ARBA00023209"/>
    </source>
</evidence>
<proteinExistence type="inferred from homology"/>
<dbReference type="PANTHER" id="PTHR14269:SF62">
    <property type="entry name" value="CDP-DIACYLGLYCEROL--GLYCEROL-3-PHOSPHATE 3-PHOSPHATIDYLTRANSFERASE 1, CHLOROPLASTIC"/>
    <property type="match status" value="1"/>
</dbReference>
<evidence type="ECO:0000313" key="19">
    <source>
        <dbReference type="EMBL" id="GHM59482.1"/>
    </source>
</evidence>
<evidence type="ECO:0000256" key="17">
    <source>
        <dbReference type="RuleBase" id="RU003750"/>
    </source>
</evidence>
<dbReference type="EMBL" id="BNGU01000015">
    <property type="protein sequence ID" value="GHM59482.1"/>
    <property type="molecule type" value="Genomic_DNA"/>
</dbReference>
<protein>
    <recommendedName>
        <fullName evidence="6 16">CDP-diacylglycerol--glycerol-3-phosphate 3-phosphatidyltransferase</fullName>
        <ecNumber evidence="5 16">2.7.8.5</ecNumber>
    </recommendedName>
</protein>
<comment type="caution">
    <text evidence="19">The sequence shown here is derived from an EMBL/GenBank/DDBJ whole genome shotgun (WGS) entry which is preliminary data.</text>
</comment>
<organism evidence="19 20">
    <name type="scientific">Candidatus Mesenet longicola</name>
    <dbReference type="NCBI Taxonomy" id="1892558"/>
    <lineage>
        <taxon>Bacteria</taxon>
        <taxon>Pseudomonadati</taxon>
        <taxon>Pseudomonadota</taxon>
        <taxon>Alphaproteobacteria</taxon>
        <taxon>Rickettsiales</taxon>
        <taxon>Anaplasmataceae</taxon>
        <taxon>Candidatus Mesenet</taxon>
    </lineage>
</organism>
<evidence type="ECO:0000256" key="3">
    <source>
        <dbReference type="ARBA" id="ARBA00005189"/>
    </source>
</evidence>
<evidence type="ECO:0000256" key="11">
    <source>
        <dbReference type="ARBA" id="ARBA00023098"/>
    </source>
</evidence>
<evidence type="ECO:0000256" key="1">
    <source>
        <dbReference type="ARBA" id="ARBA00004141"/>
    </source>
</evidence>
<gene>
    <name evidence="19" type="ORF">sL5_04750</name>
</gene>
<keyword evidence="7" id="KW-0444">Lipid biosynthesis</keyword>
<evidence type="ECO:0000256" key="5">
    <source>
        <dbReference type="ARBA" id="ARBA00013170"/>
    </source>
</evidence>
<evidence type="ECO:0000256" key="9">
    <source>
        <dbReference type="ARBA" id="ARBA00022692"/>
    </source>
</evidence>
<evidence type="ECO:0000256" key="2">
    <source>
        <dbReference type="ARBA" id="ARBA00005042"/>
    </source>
</evidence>
<keyword evidence="10 18" id="KW-1133">Transmembrane helix</keyword>
<name>A0A8J3HUH9_9RICK</name>
<dbReference type="InterPro" id="IPR043130">
    <property type="entry name" value="CDP-OH_PTrfase_TM_dom"/>
</dbReference>
<keyword evidence="12 18" id="KW-0472">Membrane</keyword>
<feature type="transmembrane region" description="Helical" evidence="18">
    <location>
        <begin position="49"/>
        <end position="70"/>
    </location>
</feature>
<dbReference type="InterPro" id="IPR000462">
    <property type="entry name" value="CDP-OH_P_trans"/>
</dbReference>
<dbReference type="EC" id="2.7.8.5" evidence="5 16"/>
<evidence type="ECO:0000256" key="12">
    <source>
        <dbReference type="ARBA" id="ARBA00023136"/>
    </source>
</evidence>
<dbReference type="Pfam" id="PF01066">
    <property type="entry name" value="CDP-OH_P_transf"/>
    <property type="match status" value="1"/>
</dbReference>
<sequence length="197" mass="23073">MMIYCPLKSIMMIMWNYFKQKLPNFLTISRVLAMPIIIFSFYIESQYTCWITISIFLFACITDFFDGYLARIWDVQSEFGKLFDPIADKLIVISTIIMLIYKQKIDDFTIIPSIIIVCREILVSGLREYSTIRIPVSKIGKFKTFFQMIAVIMLIINNYSAIKYIGSVCLWVAAITAIWSCYNYIVQGFYQTHNKLK</sequence>
<accession>A0A8J3HUH9</accession>
<evidence type="ECO:0000256" key="18">
    <source>
        <dbReference type="SAM" id="Phobius"/>
    </source>
</evidence>
<evidence type="ECO:0000256" key="7">
    <source>
        <dbReference type="ARBA" id="ARBA00022516"/>
    </source>
</evidence>
<comment type="catalytic activity">
    <reaction evidence="15">
        <text>a CDP-1,2-diacyl-sn-glycerol + sn-glycerol 3-phosphate = a 1,2-diacyl-sn-glycero-3-phospho-(1'-sn-glycero-3'-phosphate) + CMP + H(+)</text>
        <dbReference type="Rhea" id="RHEA:12593"/>
        <dbReference type="ChEBI" id="CHEBI:15378"/>
        <dbReference type="ChEBI" id="CHEBI:57597"/>
        <dbReference type="ChEBI" id="CHEBI:58332"/>
        <dbReference type="ChEBI" id="CHEBI:60110"/>
        <dbReference type="ChEBI" id="CHEBI:60377"/>
        <dbReference type="EC" id="2.7.8.5"/>
    </reaction>
</comment>
<feature type="transmembrane region" description="Helical" evidence="18">
    <location>
        <begin position="82"/>
        <end position="102"/>
    </location>
</feature>
<keyword evidence="20" id="KW-1185">Reference proteome</keyword>
<evidence type="ECO:0000256" key="6">
    <source>
        <dbReference type="ARBA" id="ARBA00014944"/>
    </source>
</evidence>
<keyword evidence="13" id="KW-0594">Phospholipid biosynthesis</keyword>
<dbReference type="GO" id="GO:0008444">
    <property type="term" value="F:CDP-diacylglycerol-glycerol-3-phosphate 3-phosphatidyltransferase activity"/>
    <property type="evidence" value="ECO:0007669"/>
    <property type="project" value="UniProtKB-UniRule"/>
</dbReference>
<feature type="transmembrane region" description="Helical" evidence="18">
    <location>
        <begin position="139"/>
        <end position="156"/>
    </location>
</feature>
<feature type="transmembrane region" description="Helical" evidence="18">
    <location>
        <begin position="162"/>
        <end position="185"/>
    </location>
</feature>
<dbReference type="GO" id="GO:0046474">
    <property type="term" value="P:glycerophospholipid biosynthetic process"/>
    <property type="evidence" value="ECO:0007669"/>
    <property type="project" value="TreeGrafter"/>
</dbReference>
<evidence type="ECO:0000256" key="15">
    <source>
        <dbReference type="ARBA" id="ARBA00048586"/>
    </source>
</evidence>
<dbReference type="GO" id="GO:0016020">
    <property type="term" value="C:membrane"/>
    <property type="evidence" value="ECO:0007669"/>
    <property type="project" value="UniProtKB-SubCell"/>
</dbReference>
<comment type="pathway">
    <text evidence="2">Phospholipid metabolism; phosphatidylglycerol biosynthesis; phosphatidylglycerol from CDP-diacylglycerol: step 1/2.</text>
</comment>
<keyword evidence="11" id="KW-0443">Lipid metabolism</keyword>
<evidence type="ECO:0000256" key="14">
    <source>
        <dbReference type="ARBA" id="ARBA00023264"/>
    </source>
</evidence>
<evidence type="ECO:0000313" key="20">
    <source>
        <dbReference type="Proteomes" id="UP000637906"/>
    </source>
</evidence>
<keyword evidence="8 17" id="KW-0808">Transferase</keyword>
<keyword evidence="9 18" id="KW-0812">Transmembrane</keyword>
<comment type="pathway">
    <text evidence="3">Lipid metabolism.</text>
</comment>
<dbReference type="PANTHER" id="PTHR14269">
    <property type="entry name" value="CDP-DIACYLGLYCEROL--GLYCEROL-3-PHOSPHATE 3-PHOSPHATIDYLTRANSFERASE-RELATED"/>
    <property type="match status" value="1"/>
</dbReference>
<dbReference type="NCBIfam" id="TIGR00560">
    <property type="entry name" value="pgsA"/>
    <property type="match status" value="1"/>
</dbReference>
<dbReference type="InterPro" id="IPR048254">
    <property type="entry name" value="CDP_ALCOHOL_P_TRANSF_CS"/>
</dbReference>
<reference evidence="19 20" key="1">
    <citation type="journal article" date="2021" name="Microb. Ecol.">
        <title>Candidatus Mesenet longicola: Novel Endosymbionts of Brontispa longissima that Induce Cytoplasmic Incompatibility.</title>
        <authorList>
            <person name="Takano S."/>
            <person name="Gotoh Y."/>
            <person name="Hayashi T."/>
        </authorList>
    </citation>
    <scope>NUCLEOTIDE SEQUENCE [LARGE SCALE GENOMIC DNA]</scope>
    <source>
        <strain evidence="19">L5</strain>
    </source>
</reference>
<evidence type="ECO:0000256" key="8">
    <source>
        <dbReference type="ARBA" id="ARBA00022679"/>
    </source>
</evidence>
<comment type="similarity">
    <text evidence="4 17">Belongs to the CDP-alcohol phosphatidyltransferase class-I family.</text>
</comment>
<evidence type="ECO:0000256" key="16">
    <source>
        <dbReference type="NCBIfam" id="TIGR00560"/>
    </source>
</evidence>
<feature type="transmembrane region" description="Helical" evidence="18">
    <location>
        <begin position="21"/>
        <end position="43"/>
    </location>
</feature>
<dbReference type="PROSITE" id="PS00379">
    <property type="entry name" value="CDP_ALCOHOL_P_TRANSF"/>
    <property type="match status" value="1"/>
</dbReference>
<dbReference type="PIRSF" id="PIRSF000847">
    <property type="entry name" value="Phos_ph_gly_syn"/>
    <property type="match status" value="1"/>
</dbReference>
<dbReference type="InterPro" id="IPR050324">
    <property type="entry name" value="CDP-alcohol_PTase-I"/>
</dbReference>
<dbReference type="AlphaFoldDB" id="A0A8J3HUH9"/>
<dbReference type="Proteomes" id="UP000637906">
    <property type="component" value="Unassembled WGS sequence"/>
</dbReference>
<evidence type="ECO:0000256" key="10">
    <source>
        <dbReference type="ARBA" id="ARBA00022989"/>
    </source>
</evidence>
<dbReference type="InterPro" id="IPR004570">
    <property type="entry name" value="Phosphatidylglycerol_P_synth"/>
</dbReference>
<evidence type="ECO:0000256" key="4">
    <source>
        <dbReference type="ARBA" id="ARBA00010441"/>
    </source>
</evidence>
<comment type="subcellular location">
    <subcellularLocation>
        <location evidence="1">Membrane</location>
        <topology evidence="1">Multi-pass membrane protein</topology>
    </subcellularLocation>
</comment>